<evidence type="ECO:0000313" key="2">
    <source>
        <dbReference type="EMBL" id="MBA2176870.1"/>
    </source>
</evidence>
<organism evidence="2 3">
    <name type="scientific">Halobacillus locisalis</name>
    <dbReference type="NCBI Taxonomy" id="220753"/>
    <lineage>
        <taxon>Bacteria</taxon>
        <taxon>Bacillati</taxon>
        <taxon>Bacillota</taxon>
        <taxon>Bacilli</taxon>
        <taxon>Bacillales</taxon>
        <taxon>Bacillaceae</taxon>
        <taxon>Halobacillus</taxon>
    </lineage>
</organism>
<evidence type="ECO:0000256" key="1">
    <source>
        <dbReference type="SAM" id="MobiDB-lite"/>
    </source>
</evidence>
<dbReference type="EMBL" id="JACEFG010000005">
    <property type="protein sequence ID" value="MBA2176870.1"/>
    <property type="molecule type" value="Genomic_DNA"/>
</dbReference>
<keyword evidence="3" id="KW-1185">Reference proteome</keyword>
<protein>
    <submittedName>
        <fullName evidence="2">Uncharacterized protein</fullName>
    </submittedName>
</protein>
<name>A0A838CY46_9BACI</name>
<feature type="region of interest" description="Disordered" evidence="1">
    <location>
        <begin position="1"/>
        <end position="34"/>
    </location>
</feature>
<dbReference type="Proteomes" id="UP000571017">
    <property type="component" value="Unassembled WGS sequence"/>
</dbReference>
<gene>
    <name evidence="2" type="ORF">H0266_18480</name>
</gene>
<dbReference type="AlphaFoldDB" id="A0A838CY46"/>
<evidence type="ECO:0000313" key="3">
    <source>
        <dbReference type="Proteomes" id="UP000571017"/>
    </source>
</evidence>
<dbReference type="RefSeq" id="WP_181473931.1">
    <property type="nucleotide sequence ID" value="NZ_JACEFG010000005.1"/>
</dbReference>
<sequence>MARKKRPSSFADVASMNKRSEEEVVVPKQEQEESSVQQEEVNEELTHNVNVADIHKSIVKDEKKNEKIFCGFHLEKEVAQTLDKLSKQRKQKKGFKSKYVNDLLKAVFENEGLL</sequence>
<comment type="caution">
    <text evidence="2">The sequence shown here is derived from an EMBL/GenBank/DDBJ whole genome shotgun (WGS) entry which is preliminary data.</text>
</comment>
<accession>A0A838CY46</accession>
<proteinExistence type="predicted"/>
<reference evidence="2 3" key="1">
    <citation type="journal article" date="2004" name="Extremophiles">
        <title>Halobacillus locisalis sp. nov., a halophilic bacterium isolated from a marine solar saltern of the Yellow Sea in Korea.</title>
        <authorList>
            <person name="Yoon J.H."/>
            <person name="Kang K.H."/>
            <person name="Oh T.K."/>
            <person name="Park Y.H."/>
        </authorList>
    </citation>
    <scope>NUCLEOTIDE SEQUENCE [LARGE SCALE GENOMIC DNA]</scope>
    <source>
        <strain evidence="2 3">KCTC 3788</strain>
    </source>
</reference>